<feature type="region of interest" description="Disordered" evidence="1">
    <location>
        <begin position="1"/>
        <end position="38"/>
    </location>
</feature>
<proteinExistence type="predicted"/>
<gene>
    <name evidence="2" type="ORF">E2562_016553</name>
</gene>
<protein>
    <submittedName>
        <fullName evidence="2">Uncharacterized protein</fullName>
    </submittedName>
</protein>
<evidence type="ECO:0000313" key="3">
    <source>
        <dbReference type="Proteomes" id="UP000479710"/>
    </source>
</evidence>
<reference evidence="2 3" key="1">
    <citation type="submission" date="2019-11" db="EMBL/GenBank/DDBJ databases">
        <title>Whole genome sequence of Oryza granulata.</title>
        <authorList>
            <person name="Li W."/>
        </authorList>
    </citation>
    <scope>NUCLEOTIDE SEQUENCE [LARGE SCALE GENOMIC DNA]</scope>
    <source>
        <strain evidence="3">cv. Menghai</strain>
        <tissue evidence="2">Leaf</tissue>
    </source>
</reference>
<keyword evidence="3" id="KW-1185">Reference proteome</keyword>
<accession>A0A6G1C6M0</accession>
<dbReference type="OrthoDB" id="786916at2759"/>
<dbReference type="EMBL" id="SPHZ02000010">
    <property type="protein sequence ID" value="KAF0895820.1"/>
    <property type="molecule type" value="Genomic_DNA"/>
</dbReference>
<name>A0A6G1C6M0_9ORYZ</name>
<evidence type="ECO:0000256" key="1">
    <source>
        <dbReference type="SAM" id="MobiDB-lite"/>
    </source>
</evidence>
<organism evidence="2 3">
    <name type="scientific">Oryza meyeriana var. granulata</name>
    <dbReference type="NCBI Taxonomy" id="110450"/>
    <lineage>
        <taxon>Eukaryota</taxon>
        <taxon>Viridiplantae</taxon>
        <taxon>Streptophyta</taxon>
        <taxon>Embryophyta</taxon>
        <taxon>Tracheophyta</taxon>
        <taxon>Spermatophyta</taxon>
        <taxon>Magnoliopsida</taxon>
        <taxon>Liliopsida</taxon>
        <taxon>Poales</taxon>
        <taxon>Poaceae</taxon>
        <taxon>BOP clade</taxon>
        <taxon>Oryzoideae</taxon>
        <taxon>Oryzeae</taxon>
        <taxon>Oryzinae</taxon>
        <taxon>Oryza</taxon>
        <taxon>Oryza meyeriana</taxon>
    </lineage>
</organism>
<feature type="compositionally biased region" description="Polar residues" evidence="1">
    <location>
        <begin position="1"/>
        <end position="16"/>
    </location>
</feature>
<evidence type="ECO:0000313" key="2">
    <source>
        <dbReference type="EMBL" id="KAF0895820.1"/>
    </source>
</evidence>
<dbReference type="Proteomes" id="UP000479710">
    <property type="component" value="Unassembled WGS sequence"/>
</dbReference>
<sequence length="79" mass="8747">MSYLLLSSTRHVSSSPDLADGDDDPTQQPPSSARHDSVDQLDQFLREALEKPRERLSSINSKPCPSFSAARLLRIMSSC</sequence>
<dbReference type="AlphaFoldDB" id="A0A6G1C6M0"/>
<comment type="caution">
    <text evidence="2">The sequence shown here is derived from an EMBL/GenBank/DDBJ whole genome shotgun (WGS) entry which is preliminary data.</text>
</comment>